<sequence length="440" mass="49147">MAALPCDVVEHIAFFVQDPSDFFSYLEVFADVVGPSLGALWSLSKTHLRHDLWPQLHVRTLDTPTVAAAFRLASSCFPIVHFHKGIDTELVKLCLPLHAAMAWYDDHLTFQRRSSDTLVQFPIANLTMRFQYRRTLTSSSLWTKLPLLTSLRSLTLCGLSCDAIRPLLCYVRDSQLTAFTLVECEGAMCSIDDVTRLTHWLTHAPVTRLSLCGCHFAVDTVTMQKFLHALFSSLTMRHIKTSFRLQGLSSLDLSIPAQLTTLELLNARLDDLSMQRFSNSLRYSQVSLLDMSGSVFTPAMMESLANCLPHTKIKTLRLCHVNLTAGGSSVLSKVLPITQIRKLTLTSNRLTDKNAIDLACAVQLAVDLRELDLCDNAIGTEGAIALVEAICKRSAPMTRLNLSWNKVSSSQIQTHLMPFPWALKACQVLFNSWSKHELPE</sequence>
<dbReference type="InterPro" id="IPR027038">
    <property type="entry name" value="RanGap"/>
</dbReference>
<dbReference type="PANTHER" id="PTHR24113:SF15">
    <property type="entry name" value="NACHT DOMAIN-CONTAINING PROTEIN"/>
    <property type="match status" value="1"/>
</dbReference>
<name>A0A6G0XL33_9STRA</name>
<dbReference type="InterPro" id="IPR001611">
    <property type="entry name" value="Leu-rich_rpt"/>
</dbReference>
<evidence type="ECO:0000313" key="2">
    <source>
        <dbReference type="Proteomes" id="UP000481153"/>
    </source>
</evidence>
<dbReference type="Proteomes" id="UP000481153">
    <property type="component" value="Unassembled WGS sequence"/>
</dbReference>
<dbReference type="GO" id="GO:0048471">
    <property type="term" value="C:perinuclear region of cytoplasm"/>
    <property type="evidence" value="ECO:0007669"/>
    <property type="project" value="TreeGrafter"/>
</dbReference>
<reference evidence="1 2" key="1">
    <citation type="submission" date="2019-07" db="EMBL/GenBank/DDBJ databases">
        <title>Genomics analysis of Aphanomyces spp. identifies a new class of oomycete effector associated with host adaptation.</title>
        <authorList>
            <person name="Gaulin E."/>
        </authorList>
    </citation>
    <scope>NUCLEOTIDE SEQUENCE [LARGE SCALE GENOMIC DNA]</scope>
    <source>
        <strain evidence="1 2">ATCC 201684</strain>
    </source>
</reference>
<dbReference type="VEuPathDB" id="FungiDB:AeMF1_005643"/>
<comment type="caution">
    <text evidence="1">The sequence shown here is derived from an EMBL/GenBank/DDBJ whole genome shotgun (WGS) entry which is preliminary data.</text>
</comment>
<accession>A0A6G0XL33</accession>
<proteinExistence type="predicted"/>
<dbReference type="GO" id="GO:0031267">
    <property type="term" value="F:small GTPase binding"/>
    <property type="evidence" value="ECO:0007669"/>
    <property type="project" value="TreeGrafter"/>
</dbReference>
<dbReference type="SUPFAM" id="SSF52047">
    <property type="entry name" value="RNI-like"/>
    <property type="match status" value="1"/>
</dbReference>
<gene>
    <name evidence="1" type="ORF">Ae201684_003635</name>
</gene>
<dbReference type="Gene3D" id="3.80.10.10">
    <property type="entry name" value="Ribonuclease Inhibitor"/>
    <property type="match status" value="1"/>
</dbReference>
<dbReference type="Pfam" id="PF13516">
    <property type="entry name" value="LRR_6"/>
    <property type="match status" value="1"/>
</dbReference>
<dbReference type="GO" id="GO:0005829">
    <property type="term" value="C:cytosol"/>
    <property type="evidence" value="ECO:0007669"/>
    <property type="project" value="TreeGrafter"/>
</dbReference>
<organism evidence="1 2">
    <name type="scientific">Aphanomyces euteiches</name>
    <dbReference type="NCBI Taxonomy" id="100861"/>
    <lineage>
        <taxon>Eukaryota</taxon>
        <taxon>Sar</taxon>
        <taxon>Stramenopiles</taxon>
        <taxon>Oomycota</taxon>
        <taxon>Saprolegniomycetes</taxon>
        <taxon>Saprolegniales</taxon>
        <taxon>Verrucalvaceae</taxon>
        <taxon>Aphanomyces</taxon>
    </lineage>
</organism>
<evidence type="ECO:0008006" key="3">
    <source>
        <dbReference type="Google" id="ProtNLM"/>
    </source>
</evidence>
<evidence type="ECO:0000313" key="1">
    <source>
        <dbReference type="EMBL" id="KAF0741063.1"/>
    </source>
</evidence>
<protein>
    <recommendedName>
        <fullName evidence="3">F-box domain-containing protein</fullName>
    </recommendedName>
</protein>
<dbReference type="AlphaFoldDB" id="A0A6G0XL33"/>
<dbReference type="PANTHER" id="PTHR24113">
    <property type="entry name" value="RAN GTPASE-ACTIVATING PROTEIN 1"/>
    <property type="match status" value="1"/>
</dbReference>
<keyword evidence="2" id="KW-1185">Reference proteome</keyword>
<dbReference type="InterPro" id="IPR032675">
    <property type="entry name" value="LRR_dom_sf"/>
</dbReference>
<dbReference type="GO" id="GO:0005096">
    <property type="term" value="F:GTPase activator activity"/>
    <property type="evidence" value="ECO:0007669"/>
    <property type="project" value="InterPro"/>
</dbReference>
<dbReference type="EMBL" id="VJMJ01000041">
    <property type="protein sequence ID" value="KAF0741063.1"/>
    <property type="molecule type" value="Genomic_DNA"/>
</dbReference>
<dbReference type="GO" id="GO:0006913">
    <property type="term" value="P:nucleocytoplasmic transport"/>
    <property type="evidence" value="ECO:0007669"/>
    <property type="project" value="TreeGrafter"/>
</dbReference>
<dbReference type="GO" id="GO:0005634">
    <property type="term" value="C:nucleus"/>
    <property type="evidence" value="ECO:0007669"/>
    <property type="project" value="TreeGrafter"/>
</dbReference>